<organism evidence="1 2">
    <name type="scientific">Trichuris suis</name>
    <name type="common">pig whipworm</name>
    <dbReference type="NCBI Taxonomy" id="68888"/>
    <lineage>
        <taxon>Eukaryota</taxon>
        <taxon>Metazoa</taxon>
        <taxon>Ecdysozoa</taxon>
        <taxon>Nematoda</taxon>
        <taxon>Enoplea</taxon>
        <taxon>Dorylaimia</taxon>
        <taxon>Trichinellida</taxon>
        <taxon>Trichuridae</taxon>
        <taxon>Trichuris</taxon>
    </lineage>
</organism>
<accession>A0A085M8S8</accession>
<dbReference type="EMBL" id="KL363215">
    <property type="protein sequence ID" value="KFD53624.1"/>
    <property type="molecule type" value="Genomic_DNA"/>
</dbReference>
<evidence type="ECO:0000313" key="1">
    <source>
        <dbReference type="EMBL" id="KFD53624.1"/>
    </source>
</evidence>
<dbReference type="Proteomes" id="UP000030764">
    <property type="component" value="Unassembled WGS sequence"/>
</dbReference>
<evidence type="ECO:0000313" key="2">
    <source>
        <dbReference type="Proteomes" id="UP000030764"/>
    </source>
</evidence>
<name>A0A085M8S8_9BILA</name>
<protein>
    <submittedName>
        <fullName evidence="1">Uncharacterized protein</fullName>
    </submittedName>
</protein>
<reference evidence="1 2" key="1">
    <citation type="journal article" date="2014" name="Nat. Genet.">
        <title>Genome and transcriptome of the porcine whipworm Trichuris suis.</title>
        <authorList>
            <person name="Jex A.R."/>
            <person name="Nejsum P."/>
            <person name="Schwarz E.M."/>
            <person name="Hu L."/>
            <person name="Young N.D."/>
            <person name="Hall R.S."/>
            <person name="Korhonen P.K."/>
            <person name="Liao S."/>
            <person name="Thamsborg S."/>
            <person name="Xia J."/>
            <person name="Xu P."/>
            <person name="Wang S."/>
            <person name="Scheerlinck J.P."/>
            <person name="Hofmann A."/>
            <person name="Sternberg P.W."/>
            <person name="Wang J."/>
            <person name="Gasser R.B."/>
        </authorList>
    </citation>
    <scope>NUCLEOTIDE SEQUENCE [LARGE SCALE GENOMIC DNA]</scope>
    <source>
        <strain evidence="1">DCEP-RM93M</strain>
    </source>
</reference>
<proteinExistence type="predicted"/>
<sequence>MSANVSICWFDESPSRSSQKTMVADSINVNVSFPPQHMHFYEILKQSQIALATLARSVCGRDSVSLIAWLVAIILQPLSFSSRSGPEVLA</sequence>
<keyword evidence="2" id="KW-1185">Reference proteome</keyword>
<dbReference type="AlphaFoldDB" id="A0A085M8S8"/>
<gene>
    <name evidence="1" type="ORF">M513_05540</name>
</gene>